<dbReference type="HOGENOM" id="CLU_1487626_0_0_5"/>
<proteinExistence type="predicted"/>
<accession>A5CD41</accession>
<evidence type="ECO:0000313" key="2">
    <source>
        <dbReference type="Proteomes" id="UP000001565"/>
    </source>
</evidence>
<evidence type="ECO:0000313" key="1">
    <source>
        <dbReference type="EMBL" id="CAM79693.1"/>
    </source>
</evidence>
<protein>
    <submittedName>
        <fullName evidence="1">Uncharacterized protein</fullName>
    </submittedName>
</protein>
<dbReference type="RefSeq" id="WP_011944582.1">
    <property type="nucleotide sequence ID" value="NC_009488.1"/>
</dbReference>
<dbReference type="EMBL" id="AM494475">
    <property type="protein sequence ID" value="CAM79693.1"/>
    <property type="molecule type" value="Genomic_DNA"/>
</dbReference>
<sequence>MYNGDSSINSSSHENLEDIVSLAEVFLLKKAGNNTLVLTGWNDNTYHSIYDKSNYSSNAKVNYITYSTGDIDGVLSDIHILEYHCKHKILNTLYAFEAFDSDQHISIILKHDKNFIQGNRKSLSNKVLTIVVNNSNEECIETFFHNKMPYYSINDTNVLNTDQFRDFLSNELEHTSTDDMSFTEKILGACNSIPKCSIL</sequence>
<dbReference type="Proteomes" id="UP000001565">
    <property type="component" value="Chromosome"/>
</dbReference>
<dbReference type="KEGG" id="ots:OTBS_0627"/>
<organism evidence="1 2">
    <name type="scientific">Orientia tsutsugamushi (strain Boryong)</name>
    <name type="common">Rickettsia tsutsugamushi</name>
    <dbReference type="NCBI Taxonomy" id="357244"/>
    <lineage>
        <taxon>Bacteria</taxon>
        <taxon>Pseudomonadati</taxon>
        <taxon>Pseudomonadota</taxon>
        <taxon>Alphaproteobacteria</taxon>
        <taxon>Rickettsiales</taxon>
        <taxon>Rickettsiaceae</taxon>
        <taxon>Rickettsieae</taxon>
        <taxon>Orientia</taxon>
    </lineage>
</organism>
<reference evidence="1 2" key="1">
    <citation type="journal article" date="2007" name="Proc. Natl. Acad. Sci. U.S.A.">
        <title>The Orientia tsutsugamushi genome reveals massive proliferation of conjugative type IV secretion system and host-cell interaction genes.</title>
        <authorList>
            <person name="Cho N.-H."/>
            <person name="Kim H.-R."/>
            <person name="Lee J.-H."/>
            <person name="Kim S.-Y."/>
            <person name="Kim J."/>
            <person name="Cha S."/>
            <person name="Kim S.-Y."/>
            <person name="Darby A.C."/>
            <person name="Fuxelius H.-H."/>
            <person name="Yin J."/>
            <person name="Kim J.H."/>
            <person name="Kim J."/>
            <person name="Lee S.J."/>
            <person name="Koh Y.-S."/>
            <person name="Jang W.-J."/>
            <person name="Park K.-H."/>
            <person name="Andersson S.G.E."/>
            <person name="Choi M.-S."/>
            <person name="Kim I.-S."/>
        </authorList>
    </citation>
    <scope>NUCLEOTIDE SEQUENCE [LARGE SCALE GENOMIC DNA]</scope>
    <source>
        <strain evidence="1 2">Boryong</strain>
    </source>
</reference>
<dbReference type="AlphaFoldDB" id="A5CD41"/>
<name>A5CD41_ORITB</name>
<gene>
    <name evidence="1" type="primary">rhp4</name>
    <name evidence="1" type="ordered locus">OTBS_0627</name>
</gene>